<dbReference type="EnsemblPlants" id="Zm00001eb400660_T001">
    <property type="protein sequence ID" value="Zm00001eb400660_P001"/>
    <property type="gene ID" value="Zm00001eb400660"/>
</dbReference>
<comment type="subcellular location">
    <subcellularLocation>
        <location evidence="1">Nucleus</location>
    </subcellularLocation>
</comment>
<gene>
    <name evidence="9" type="primary">LOC109942252</name>
</gene>
<accession>A0A804UKE2</accession>
<dbReference type="Gene3D" id="4.10.280.10">
    <property type="entry name" value="Helix-loop-helix DNA-binding domain"/>
    <property type="match status" value="1"/>
</dbReference>
<reference evidence="10" key="1">
    <citation type="journal article" date="2009" name="Science">
        <title>The B73 maize genome: complexity, diversity, and dynamics.</title>
        <authorList>
            <person name="Schnable P.S."/>
            <person name="Ware D."/>
            <person name="Fulton R.S."/>
            <person name="Stein J.C."/>
            <person name="Wei F."/>
            <person name="Pasternak S."/>
            <person name="Liang C."/>
            <person name="Zhang J."/>
            <person name="Fulton L."/>
            <person name="Graves T.A."/>
            <person name="Minx P."/>
            <person name="Reily A.D."/>
            <person name="Courtney L."/>
            <person name="Kruchowski S.S."/>
            <person name="Tomlinson C."/>
            <person name="Strong C."/>
            <person name="Delehaunty K."/>
            <person name="Fronick C."/>
            <person name="Courtney B."/>
            <person name="Rock S.M."/>
            <person name="Belter E."/>
            <person name="Du F."/>
            <person name="Kim K."/>
            <person name="Abbott R.M."/>
            <person name="Cotton M."/>
            <person name="Levy A."/>
            <person name="Marchetto P."/>
            <person name="Ochoa K."/>
            <person name="Jackson S.M."/>
            <person name="Gillam B."/>
            <person name="Chen W."/>
            <person name="Yan L."/>
            <person name="Higginbotham J."/>
            <person name="Cardenas M."/>
            <person name="Waligorski J."/>
            <person name="Applebaum E."/>
            <person name="Phelps L."/>
            <person name="Falcone J."/>
            <person name="Kanchi K."/>
            <person name="Thane T."/>
            <person name="Scimone A."/>
            <person name="Thane N."/>
            <person name="Henke J."/>
            <person name="Wang T."/>
            <person name="Ruppert J."/>
            <person name="Shah N."/>
            <person name="Rotter K."/>
            <person name="Hodges J."/>
            <person name="Ingenthron E."/>
            <person name="Cordes M."/>
            <person name="Kohlberg S."/>
            <person name="Sgro J."/>
            <person name="Delgado B."/>
            <person name="Mead K."/>
            <person name="Chinwalla A."/>
            <person name="Leonard S."/>
            <person name="Crouse K."/>
            <person name="Collura K."/>
            <person name="Kudrna D."/>
            <person name="Currie J."/>
            <person name="He R."/>
            <person name="Angelova A."/>
            <person name="Rajasekar S."/>
            <person name="Mueller T."/>
            <person name="Lomeli R."/>
            <person name="Scara G."/>
            <person name="Ko A."/>
            <person name="Delaney K."/>
            <person name="Wissotski M."/>
            <person name="Lopez G."/>
            <person name="Campos D."/>
            <person name="Braidotti M."/>
            <person name="Ashley E."/>
            <person name="Golser W."/>
            <person name="Kim H."/>
            <person name="Lee S."/>
            <person name="Lin J."/>
            <person name="Dujmic Z."/>
            <person name="Kim W."/>
            <person name="Talag J."/>
            <person name="Zuccolo A."/>
            <person name="Fan C."/>
            <person name="Sebastian A."/>
            <person name="Kramer M."/>
            <person name="Spiegel L."/>
            <person name="Nascimento L."/>
            <person name="Zutavern T."/>
            <person name="Miller B."/>
            <person name="Ambroise C."/>
            <person name="Muller S."/>
            <person name="Spooner W."/>
            <person name="Narechania A."/>
            <person name="Ren L."/>
            <person name="Wei S."/>
            <person name="Kumari S."/>
            <person name="Faga B."/>
            <person name="Levy M.J."/>
            <person name="McMahan L."/>
            <person name="Van Buren P."/>
            <person name="Vaughn M.W."/>
            <person name="Ying K."/>
            <person name="Yeh C.-T."/>
            <person name="Emrich S.J."/>
            <person name="Jia Y."/>
            <person name="Kalyanaraman A."/>
            <person name="Hsia A.-P."/>
            <person name="Barbazuk W.B."/>
            <person name="Baucom R.S."/>
            <person name="Brutnell T.P."/>
            <person name="Carpita N.C."/>
            <person name="Chaparro C."/>
            <person name="Chia J.-M."/>
            <person name="Deragon J.-M."/>
            <person name="Estill J.C."/>
            <person name="Fu Y."/>
            <person name="Jeddeloh J.A."/>
            <person name="Han Y."/>
            <person name="Lee H."/>
            <person name="Li P."/>
            <person name="Lisch D.R."/>
            <person name="Liu S."/>
            <person name="Liu Z."/>
            <person name="Nagel D.H."/>
            <person name="McCann M.C."/>
            <person name="SanMiguel P."/>
            <person name="Myers A.M."/>
            <person name="Nettleton D."/>
            <person name="Nguyen J."/>
            <person name="Penning B.W."/>
            <person name="Ponnala L."/>
            <person name="Schneider K.L."/>
            <person name="Schwartz D.C."/>
            <person name="Sharma A."/>
            <person name="Soderlund C."/>
            <person name="Springer N.M."/>
            <person name="Sun Q."/>
            <person name="Wang H."/>
            <person name="Waterman M."/>
            <person name="Westerman R."/>
            <person name="Wolfgruber T.K."/>
            <person name="Yang L."/>
            <person name="Yu Y."/>
            <person name="Zhang L."/>
            <person name="Zhou S."/>
            <person name="Zhu Q."/>
            <person name="Bennetzen J.L."/>
            <person name="Dawe R.K."/>
            <person name="Jiang J."/>
            <person name="Jiang N."/>
            <person name="Presting G.G."/>
            <person name="Wessler S.R."/>
            <person name="Aluru S."/>
            <person name="Martienssen R.A."/>
            <person name="Clifton S.W."/>
            <person name="McCombie W.R."/>
            <person name="Wing R.A."/>
            <person name="Wilson R.K."/>
        </authorList>
    </citation>
    <scope>NUCLEOTIDE SEQUENCE [LARGE SCALE GENOMIC DNA]</scope>
    <source>
        <strain evidence="10">cv. B73</strain>
    </source>
</reference>
<dbReference type="OrthoDB" id="651283at2759"/>
<dbReference type="AlphaFoldDB" id="A0A804UKE2"/>
<dbReference type="InterPro" id="IPR045843">
    <property type="entry name" value="IND-like"/>
</dbReference>
<dbReference type="InterPro" id="IPR011598">
    <property type="entry name" value="bHLH_dom"/>
</dbReference>
<dbReference type="PANTHER" id="PTHR16223:SF330">
    <property type="entry name" value="OS03G0205300 PROTEIN"/>
    <property type="match status" value="1"/>
</dbReference>
<dbReference type="InterPro" id="IPR036638">
    <property type="entry name" value="HLH_DNA-bd_sf"/>
</dbReference>
<evidence type="ECO:0000256" key="2">
    <source>
        <dbReference type="ARBA" id="ARBA00005510"/>
    </source>
</evidence>
<organism evidence="9 10">
    <name type="scientific">Zea mays</name>
    <name type="common">Maize</name>
    <dbReference type="NCBI Taxonomy" id="4577"/>
    <lineage>
        <taxon>Eukaryota</taxon>
        <taxon>Viridiplantae</taxon>
        <taxon>Streptophyta</taxon>
        <taxon>Embryophyta</taxon>
        <taxon>Tracheophyta</taxon>
        <taxon>Spermatophyta</taxon>
        <taxon>Magnoliopsida</taxon>
        <taxon>Liliopsida</taxon>
        <taxon>Poales</taxon>
        <taxon>Poaceae</taxon>
        <taxon>PACMAD clade</taxon>
        <taxon>Panicoideae</taxon>
        <taxon>Andropogonodae</taxon>
        <taxon>Andropogoneae</taxon>
        <taxon>Tripsacinae</taxon>
        <taxon>Zea</taxon>
    </lineage>
</organism>
<evidence type="ECO:0000313" key="10">
    <source>
        <dbReference type="Proteomes" id="UP000007305"/>
    </source>
</evidence>
<dbReference type="Proteomes" id="UP000007305">
    <property type="component" value="Chromosome 9"/>
</dbReference>
<dbReference type="RefSeq" id="XP_020399678.1">
    <property type="nucleotide sequence ID" value="XM_020544089.1"/>
</dbReference>
<keyword evidence="6" id="KW-0539">Nucleus</keyword>
<dbReference type="GO" id="GO:0046983">
    <property type="term" value="F:protein dimerization activity"/>
    <property type="evidence" value="ECO:0007669"/>
    <property type="project" value="InterPro"/>
</dbReference>
<reference evidence="9" key="2">
    <citation type="submission" date="2019-07" db="EMBL/GenBank/DDBJ databases">
        <authorList>
            <person name="Seetharam A."/>
            <person name="Woodhouse M."/>
            <person name="Cannon E."/>
        </authorList>
    </citation>
    <scope>NUCLEOTIDE SEQUENCE [LARGE SCALE GENOMIC DNA]</scope>
    <source>
        <strain evidence="9">cv. B73</strain>
    </source>
</reference>
<evidence type="ECO:0000256" key="3">
    <source>
        <dbReference type="ARBA" id="ARBA00023015"/>
    </source>
</evidence>
<dbReference type="KEGG" id="zma:109942252"/>
<dbReference type="PROSITE" id="PS50888">
    <property type="entry name" value="BHLH"/>
    <property type="match status" value="1"/>
</dbReference>
<dbReference type="GeneID" id="109942252"/>
<sequence>MESSEAGWHSFDPSVAVEDSEAMAQLLGVQYSGNEQKQPTTPTAMAMCWPGQEADDQHYSSAAAYPYCTQMQQPDPGASASCYDYDYYYGSNTFTITGDFFVPEEQVADPSFMLDLNLDFEYHQEGEGIGHGGGGNGETAPVCKRRQLEDQKKGENTTCTVVPKKKSRSTAVPAQKKGKKAHKGACSRGNQEESNGGDDGNNNVAQPQQCSDNYYLSDDDSLEMTAACSNVSSASKKSSSSAAGGKARAGRGAATDPQSLYARKRRERINERLKVLQTLVPNGTKVDISTMLEEAAQYVKFLQLQIKLLSSDDMWMFAPIAYNGVNVGLDLKISPPQQ</sequence>
<dbReference type="GO" id="GO:0000981">
    <property type="term" value="F:DNA-binding transcription factor activity, RNA polymerase II-specific"/>
    <property type="evidence" value="ECO:0000318"/>
    <property type="project" value="GO_Central"/>
</dbReference>
<reference evidence="9" key="3">
    <citation type="submission" date="2021-05" db="UniProtKB">
        <authorList>
            <consortium name="EnsemblPlants"/>
        </authorList>
    </citation>
    <scope>IDENTIFICATION</scope>
    <source>
        <strain evidence="9">cv. B73</strain>
    </source>
</reference>
<evidence type="ECO:0000259" key="8">
    <source>
        <dbReference type="PROSITE" id="PS50888"/>
    </source>
</evidence>
<feature type="region of interest" description="Disordered" evidence="7">
    <location>
        <begin position="146"/>
        <end position="216"/>
    </location>
</feature>
<proteinExistence type="inferred from homology"/>
<keyword evidence="4" id="KW-0238">DNA-binding</keyword>
<name>A0A804UKE2_MAIZE</name>
<dbReference type="GO" id="GO:0000978">
    <property type="term" value="F:RNA polymerase II cis-regulatory region sequence-specific DNA binding"/>
    <property type="evidence" value="ECO:0000318"/>
    <property type="project" value="GO_Central"/>
</dbReference>
<dbReference type="Gramene" id="Zm00001eb400660_T002">
    <property type="protein sequence ID" value="Zm00001eb400660_P002"/>
    <property type="gene ID" value="Zm00001eb400660"/>
</dbReference>
<evidence type="ECO:0000256" key="1">
    <source>
        <dbReference type="ARBA" id="ARBA00004123"/>
    </source>
</evidence>
<feature type="compositionally biased region" description="Basic residues" evidence="7">
    <location>
        <begin position="176"/>
        <end position="185"/>
    </location>
</feature>
<keyword evidence="3" id="KW-0805">Transcription regulation</keyword>
<dbReference type="EnsemblPlants" id="Zm00001eb400660_T002">
    <property type="protein sequence ID" value="Zm00001eb400660_P002"/>
    <property type="gene ID" value="Zm00001eb400660"/>
</dbReference>
<evidence type="ECO:0000256" key="7">
    <source>
        <dbReference type="SAM" id="MobiDB-lite"/>
    </source>
</evidence>
<dbReference type="SUPFAM" id="SSF47459">
    <property type="entry name" value="HLH, helix-loop-helix DNA-binding domain"/>
    <property type="match status" value="1"/>
</dbReference>
<feature type="region of interest" description="Disordered" evidence="7">
    <location>
        <begin position="231"/>
        <end position="260"/>
    </location>
</feature>
<feature type="compositionally biased region" description="Low complexity" evidence="7">
    <location>
        <begin position="232"/>
        <end position="254"/>
    </location>
</feature>
<dbReference type="GO" id="GO:0006357">
    <property type="term" value="P:regulation of transcription by RNA polymerase II"/>
    <property type="evidence" value="ECO:0000318"/>
    <property type="project" value="GO_Central"/>
</dbReference>
<evidence type="ECO:0000256" key="6">
    <source>
        <dbReference type="ARBA" id="ARBA00023242"/>
    </source>
</evidence>
<dbReference type="GO" id="GO:0005634">
    <property type="term" value="C:nucleus"/>
    <property type="evidence" value="ECO:0000318"/>
    <property type="project" value="GO_Central"/>
</dbReference>
<keyword evidence="5" id="KW-0804">Transcription</keyword>
<dbReference type="SMART" id="SM00353">
    <property type="entry name" value="HLH"/>
    <property type="match status" value="1"/>
</dbReference>
<feature type="compositionally biased region" description="Basic and acidic residues" evidence="7">
    <location>
        <begin position="146"/>
        <end position="155"/>
    </location>
</feature>
<protein>
    <recommendedName>
        <fullName evidence="8">BHLH domain-containing protein</fullName>
    </recommendedName>
</protein>
<evidence type="ECO:0000256" key="5">
    <source>
        <dbReference type="ARBA" id="ARBA00023163"/>
    </source>
</evidence>
<dbReference type="Gramene" id="Zm00001eb400660_T001">
    <property type="protein sequence ID" value="Zm00001eb400660_P001"/>
    <property type="gene ID" value="Zm00001eb400660"/>
</dbReference>
<feature type="domain" description="BHLH" evidence="8">
    <location>
        <begin position="253"/>
        <end position="302"/>
    </location>
</feature>
<dbReference type="CDD" id="cd11454">
    <property type="entry name" value="bHLH_AtIND_like"/>
    <property type="match status" value="1"/>
</dbReference>
<keyword evidence="10" id="KW-1185">Reference proteome</keyword>
<dbReference type="Pfam" id="PF00010">
    <property type="entry name" value="HLH"/>
    <property type="match status" value="1"/>
</dbReference>
<evidence type="ECO:0000256" key="4">
    <source>
        <dbReference type="ARBA" id="ARBA00023125"/>
    </source>
</evidence>
<dbReference type="PANTHER" id="PTHR16223">
    <property type="entry name" value="TRANSCRIPTION FACTOR BHLH83-RELATED"/>
    <property type="match status" value="1"/>
</dbReference>
<evidence type="ECO:0000313" key="9">
    <source>
        <dbReference type="EnsemblPlants" id="Zm00001eb400660_P002"/>
    </source>
</evidence>
<comment type="similarity">
    <text evidence="2">Belongs to the bHLH protein family.</text>
</comment>
<dbReference type="FunFam" id="4.10.280.10:FF:000022">
    <property type="entry name" value="Basic helix-loop-helix transcription factor"/>
    <property type="match status" value="1"/>
</dbReference>